<gene>
    <name evidence="2" type="ORF">POVWA1_074730</name>
    <name evidence="1" type="ORF">POVWA2_023680</name>
</gene>
<organism evidence="2 4">
    <name type="scientific">Plasmodium ovale wallikeri</name>
    <dbReference type="NCBI Taxonomy" id="864142"/>
    <lineage>
        <taxon>Eukaryota</taxon>
        <taxon>Sar</taxon>
        <taxon>Alveolata</taxon>
        <taxon>Apicomplexa</taxon>
        <taxon>Aconoidasida</taxon>
        <taxon>Haemosporida</taxon>
        <taxon>Plasmodiidae</taxon>
        <taxon>Plasmodium</taxon>
        <taxon>Plasmodium (Plasmodium)</taxon>
    </lineage>
</organism>
<keyword evidence="4" id="KW-1185">Reference proteome</keyword>
<proteinExistence type="predicted"/>
<reference evidence="2" key="2">
    <citation type="submission" date="2016-05" db="EMBL/GenBank/DDBJ databases">
        <authorList>
            <person name="Lavstsen T."/>
            <person name="Jespersen J.S."/>
        </authorList>
    </citation>
    <scope>NUCLEOTIDE SEQUENCE [LARGE SCALE GENOMIC DNA]</scope>
</reference>
<accession>A0A1A9AIX9</accession>
<dbReference type="EMBL" id="FLRD01001007">
    <property type="protein sequence ID" value="SBT56136.1"/>
    <property type="molecule type" value="Genomic_DNA"/>
</dbReference>
<dbReference type="Proteomes" id="UP000078550">
    <property type="component" value="Unassembled WGS sequence"/>
</dbReference>
<dbReference type="EMBL" id="FLRE01000094">
    <property type="protein sequence ID" value="SBT35182.1"/>
    <property type="molecule type" value="Genomic_DNA"/>
</dbReference>
<protein>
    <submittedName>
        <fullName evidence="2">Uncharacterized protein</fullName>
    </submittedName>
</protein>
<evidence type="ECO:0000313" key="2">
    <source>
        <dbReference type="EMBL" id="SBT56136.1"/>
    </source>
</evidence>
<reference evidence="3 4" key="1">
    <citation type="submission" date="2016-05" db="EMBL/GenBank/DDBJ databases">
        <authorList>
            <person name="Naeem Raeece"/>
        </authorList>
    </citation>
    <scope>NUCLEOTIDE SEQUENCE [LARGE SCALE GENOMIC DNA]</scope>
</reference>
<sequence>MHEPRGCKAHNKVCSVQGKKVLPRHCPLGDYFQTVTITYVRKLEAPRKSNSKESHTKDMKRGLYALCIHAPEEDHVQEGISYCVGEHLYTMVRMPICTIFSQL</sequence>
<evidence type="ECO:0000313" key="3">
    <source>
        <dbReference type="Proteomes" id="UP000078550"/>
    </source>
</evidence>
<dbReference type="AlphaFoldDB" id="A0A1A9AIX9"/>
<dbReference type="Proteomes" id="UP000078555">
    <property type="component" value="Unassembled WGS sequence"/>
</dbReference>
<evidence type="ECO:0000313" key="4">
    <source>
        <dbReference type="Proteomes" id="UP000078555"/>
    </source>
</evidence>
<name>A0A1A9AIX9_PLAOA</name>
<evidence type="ECO:0000313" key="1">
    <source>
        <dbReference type="EMBL" id="SBT35182.1"/>
    </source>
</evidence>